<evidence type="ECO:0000313" key="3">
    <source>
        <dbReference type="Proteomes" id="UP000736672"/>
    </source>
</evidence>
<feature type="transmembrane region" description="Helical" evidence="1">
    <location>
        <begin position="67"/>
        <end position="86"/>
    </location>
</feature>
<feature type="transmembrane region" description="Helical" evidence="1">
    <location>
        <begin position="93"/>
        <end position="113"/>
    </location>
</feature>
<comment type="caution">
    <text evidence="2">The sequence shown here is derived from an EMBL/GenBank/DDBJ whole genome shotgun (WGS) entry which is preliminary data.</text>
</comment>
<protein>
    <submittedName>
        <fullName evidence="2">Uncharacterized protein</fullName>
    </submittedName>
</protein>
<dbReference type="EMBL" id="JAGTJS010000003">
    <property type="protein sequence ID" value="KAH7272708.1"/>
    <property type="molecule type" value="Genomic_DNA"/>
</dbReference>
<organism evidence="2 3">
    <name type="scientific">Fusarium solani</name>
    <name type="common">Filamentous fungus</name>
    <dbReference type="NCBI Taxonomy" id="169388"/>
    <lineage>
        <taxon>Eukaryota</taxon>
        <taxon>Fungi</taxon>
        <taxon>Dikarya</taxon>
        <taxon>Ascomycota</taxon>
        <taxon>Pezizomycotina</taxon>
        <taxon>Sordariomycetes</taxon>
        <taxon>Hypocreomycetidae</taxon>
        <taxon>Hypocreales</taxon>
        <taxon>Nectriaceae</taxon>
        <taxon>Fusarium</taxon>
        <taxon>Fusarium solani species complex</taxon>
    </lineage>
</organism>
<accession>A0A9P9RBS2</accession>
<reference evidence="2" key="1">
    <citation type="journal article" date="2021" name="Nat. Commun.">
        <title>Genetic determinants of endophytism in the Arabidopsis root mycobiome.</title>
        <authorList>
            <person name="Mesny F."/>
            <person name="Miyauchi S."/>
            <person name="Thiergart T."/>
            <person name="Pickel B."/>
            <person name="Atanasova L."/>
            <person name="Karlsson M."/>
            <person name="Huettel B."/>
            <person name="Barry K.W."/>
            <person name="Haridas S."/>
            <person name="Chen C."/>
            <person name="Bauer D."/>
            <person name="Andreopoulos W."/>
            <person name="Pangilinan J."/>
            <person name="LaButti K."/>
            <person name="Riley R."/>
            <person name="Lipzen A."/>
            <person name="Clum A."/>
            <person name="Drula E."/>
            <person name="Henrissat B."/>
            <person name="Kohler A."/>
            <person name="Grigoriev I.V."/>
            <person name="Martin F.M."/>
            <person name="Hacquard S."/>
        </authorList>
    </citation>
    <scope>NUCLEOTIDE SEQUENCE</scope>
    <source>
        <strain evidence="2">FSSC 5 MPI-SDFR-AT-0091</strain>
    </source>
</reference>
<dbReference type="OrthoDB" id="4961272at2759"/>
<keyword evidence="3" id="KW-1185">Reference proteome</keyword>
<evidence type="ECO:0000256" key="1">
    <source>
        <dbReference type="SAM" id="Phobius"/>
    </source>
</evidence>
<gene>
    <name evidence="2" type="ORF">B0J15DRAFT_573577</name>
</gene>
<sequence length="255" mass="28778">MSLIVPVWDRRCAYVPNNVESTCIKVKVALLSIKCRLPRYKLKIFIFILNFTHQRKMLSARHHVCDWILSITAALVYQGLVTGLGFQENSFRITLIPLMGFAIYIIWNVLGYLSSEWHVHLQAAMACLMVCLGSVSSHLEMSDASAEQVKPIFHTFLAFSAISALESIRQNVSHPLPLSSTSIEDLVNQWLAQVAHHLETYLARWSTIGLSPQLQLDEYARVSSLIYVSFMSLFFMPGAVCLKGSLVPMFCSDYT</sequence>
<feature type="transmembrane region" description="Helical" evidence="1">
    <location>
        <begin position="224"/>
        <end position="242"/>
    </location>
</feature>
<name>A0A9P9RBS2_FUSSL</name>
<dbReference type="AlphaFoldDB" id="A0A9P9RBS2"/>
<keyword evidence="1" id="KW-0472">Membrane</keyword>
<keyword evidence="1" id="KW-0812">Transmembrane</keyword>
<proteinExistence type="predicted"/>
<dbReference type="Proteomes" id="UP000736672">
    <property type="component" value="Unassembled WGS sequence"/>
</dbReference>
<keyword evidence="1" id="KW-1133">Transmembrane helix</keyword>
<evidence type="ECO:0000313" key="2">
    <source>
        <dbReference type="EMBL" id="KAH7272708.1"/>
    </source>
</evidence>